<dbReference type="Gene3D" id="3.40.50.1240">
    <property type="entry name" value="Phosphoglycerate mutase-like"/>
    <property type="match status" value="1"/>
</dbReference>
<comment type="caution">
    <text evidence="2">The sequence shown here is derived from an EMBL/GenBank/DDBJ whole genome shotgun (WGS) entry which is preliminary data.</text>
</comment>
<gene>
    <name evidence="2" type="ORF">ACFQDO_02260</name>
</gene>
<dbReference type="InterPro" id="IPR050275">
    <property type="entry name" value="PGM_Phosphatase"/>
</dbReference>
<dbReference type="SMART" id="SM00855">
    <property type="entry name" value="PGAM"/>
    <property type="match status" value="1"/>
</dbReference>
<dbReference type="CDD" id="cd07067">
    <property type="entry name" value="HP_PGM_like"/>
    <property type="match status" value="1"/>
</dbReference>
<evidence type="ECO:0000256" key="1">
    <source>
        <dbReference type="SAM" id="MobiDB-lite"/>
    </source>
</evidence>
<dbReference type="InterPro" id="IPR029033">
    <property type="entry name" value="His_PPase_superfam"/>
</dbReference>
<name>A0ABW1J9J5_9ACTN</name>
<organism evidence="2 3">
    <name type="scientific">Angustibacter luteus</name>
    <dbReference type="NCBI Taxonomy" id="658456"/>
    <lineage>
        <taxon>Bacteria</taxon>
        <taxon>Bacillati</taxon>
        <taxon>Actinomycetota</taxon>
        <taxon>Actinomycetes</taxon>
        <taxon>Kineosporiales</taxon>
        <taxon>Kineosporiaceae</taxon>
    </lineage>
</organism>
<dbReference type="PANTHER" id="PTHR48100:SF15">
    <property type="entry name" value="SEDOHEPTULOSE 1,7-BISPHOSPHATASE"/>
    <property type="match status" value="1"/>
</dbReference>
<sequence>MAGHLVLVRHGQTEWAAAGRHTGRTDVRLTAAGEDQARHLRDWAGSLGDVPVLSSPLQRARRTAELAGFTDVHLDDDLVEWDYGGYEGLTTDQIRERTGQPWHVFADGVVPGDTPGETLAEVATRTHRVLDRIRPMITDSDVVLVAHGHVLRVLAASWLGAEPALGAHLELDPAGVAILGTLHEVPAIHSWNLRSPDLASGGGVDSAARVGAPMVDPTPTTPDRRGDDL</sequence>
<dbReference type="Pfam" id="PF00300">
    <property type="entry name" value="His_Phos_1"/>
    <property type="match status" value="1"/>
</dbReference>
<dbReference type="SUPFAM" id="SSF53254">
    <property type="entry name" value="Phosphoglycerate mutase-like"/>
    <property type="match status" value="1"/>
</dbReference>
<feature type="region of interest" description="Disordered" evidence="1">
    <location>
        <begin position="202"/>
        <end position="229"/>
    </location>
</feature>
<dbReference type="InterPro" id="IPR013078">
    <property type="entry name" value="His_Pase_superF_clade-1"/>
</dbReference>
<reference evidence="3" key="1">
    <citation type="journal article" date="2019" name="Int. J. Syst. Evol. Microbiol.">
        <title>The Global Catalogue of Microorganisms (GCM) 10K type strain sequencing project: providing services to taxonomists for standard genome sequencing and annotation.</title>
        <authorList>
            <consortium name="The Broad Institute Genomics Platform"/>
            <consortium name="The Broad Institute Genome Sequencing Center for Infectious Disease"/>
            <person name="Wu L."/>
            <person name="Ma J."/>
        </authorList>
    </citation>
    <scope>NUCLEOTIDE SEQUENCE [LARGE SCALE GENOMIC DNA]</scope>
    <source>
        <strain evidence="3">KACC 14249</strain>
    </source>
</reference>
<dbReference type="GO" id="GO:0016787">
    <property type="term" value="F:hydrolase activity"/>
    <property type="evidence" value="ECO:0007669"/>
    <property type="project" value="UniProtKB-KW"/>
</dbReference>
<dbReference type="PANTHER" id="PTHR48100">
    <property type="entry name" value="BROAD-SPECIFICITY PHOSPHATASE YOR283W-RELATED"/>
    <property type="match status" value="1"/>
</dbReference>
<accession>A0ABW1J9J5</accession>
<dbReference type="EC" id="3.1.3.-" evidence="2"/>
<keyword evidence="3" id="KW-1185">Reference proteome</keyword>
<protein>
    <submittedName>
        <fullName evidence="2">Histidine phosphatase family protein</fullName>
        <ecNumber evidence="2">3.1.3.-</ecNumber>
    </submittedName>
</protein>
<dbReference type="Proteomes" id="UP001596189">
    <property type="component" value="Unassembled WGS sequence"/>
</dbReference>
<dbReference type="RefSeq" id="WP_345716810.1">
    <property type="nucleotide sequence ID" value="NZ_BAABFP010000005.1"/>
</dbReference>
<keyword evidence="2" id="KW-0378">Hydrolase</keyword>
<evidence type="ECO:0000313" key="3">
    <source>
        <dbReference type="Proteomes" id="UP001596189"/>
    </source>
</evidence>
<proteinExistence type="predicted"/>
<evidence type="ECO:0000313" key="2">
    <source>
        <dbReference type="EMBL" id="MFC6005941.1"/>
    </source>
</evidence>
<dbReference type="EMBL" id="JBHSRD010000002">
    <property type="protein sequence ID" value="MFC6005941.1"/>
    <property type="molecule type" value="Genomic_DNA"/>
</dbReference>